<dbReference type="PANTHER" id="PTHR31197">
    <property type="entry name" value="OS01G0612600 PROTEIN"/>
    <property type="match status" value="1"/>
</dbReference>
<proteinExistence type="predicted"/>
<reference evidence="2" key="1">
    <citation type="journal article" date="2024" name="IScience">
        <title>Strigolactones Initiate the Formation of Haustorium-like Structures in Castilleja.</title>
        <authorList>
            <person name="Buerger M."/>
            <person name="Peterson D."/>
            <person name="Chory J."/>
        </authorList>
    </citation>
    <scope>NUCLEOTIDE SEQUENCE [LARGE SCALE GENOMIC DNA]</scope>
</reference>
<name>A0ABD3DJU4_9LAMI</name>
<dbReference type="Pfam" id="PF07800">
    <property type="entry name" value="DUF1644"/>
    <property type="match status" value="2"/>
</dbReference>
<dbReference type="PANTHER" id="PTHR31197:SF21">
    <property type="entry name" value="C2H2-TYPE DOMAIN-CONTAINING PROTEIN"/>
    <property type="match status" value="1"/>
</dbReference>
<organism evidence="1 2">
    <name type="scientific">Castilleja foliolosa</name>
    <dbReference type="NCBI Taxonomy" id="1961234"/>
    <lineage>
        <taxon>Eukaryota</taxon>
        <taxon>Viridiplantae</taxon>
        <taxon>Streptophyta</taxon>
        <taxon>Embryophyta</taxon>
        <taxon>Tracheophyta</taxon>
        <taxon>Spermatophyta</taxon>
        <taxon>Magnoliopsida</taxon>
        <taxon>eudicotyledons</taxon>
        <taxon>Gunneridae</taxon>
        <taxon>Pentapetalae</taxon>
        <taxon>asterids</taxon>
        <taxon>lamiids</taxon>
        <taxon>Lamiales</taxon>
        <taxon>Orobanchaceae</taxon>
        <taxon>Pedicularideae</taxon>
        <taxon>Castillejinae</taxon>
        <taxon>Castilleja</taxon>
    </lineage>
</organism>
<keyword evidence="2" id="KW-1185">Reference proteome</keyword>
<protein>
    <submittedName>
        <fullName evidence="1">Uncharacterized protein</fullName>
    </submittedName>
</protein>
<evidence type="ECO:0000313" key="2">
    <source>
        <dbReference type="Proteomes" id="UP001632038"/>
    </source>
</evidence>
<sequence length="251" mass="28972">MAKSKKLDQKSARHKLSLGCIKDFNDARYKKQLETSEKKEWKKAVCSVCMEYPHNAVLLLCSSHEKGCRPYMCATSSRYSNCLEQYRKAHCGRLCPLCRGQVKGWTVVDPARKYLNSKKRTCMKDNCSFRGKYRDLRKHVKSEHPLARPRDVDPTRAEKWKRLENERELDDVFSTIRSTMPGAVVMGDYVIESDNDGFWSDYSSGGEYFGLPRRGWGYEDGARLLRRAGIHNGLRNVGRVAARRVRRPRGV</sequence>
<dbReference type="InterPro" id="IPR012866">
    <property type="entry name" value="DUF1644"/>
</dbReference>
<dbReference type="EMBL" id="JAVIJP010000017">
    <property type="protein sequence ID" value="KAL3641327.1"/>
    <property type="molecule type" value="Genomic_DNA"/>
</dbReference>
<dbReference type="Proteomes" id="UP001632038">
    <property type="component" value="Unassembled WGS sequence"/>
</dbReference>
<accession>A0ABD3DJU4</accession>
<dbReference type="InterPro" id="IPR013083">
    <property type="entry name" value="Znf_RING/FYVE/PHD"/>
</dbReference>
<dbReference type="Gene3D" id="3.30.40.10">
    <property type="entry name" value="Zinc/RING finger domain, C3HC4 (zinc finger)"/>
    <property type="match status" value="1"/>
</dbReference>
<gene>
    <name evidence="1" type="ORF">CASFOL_016295</name>
</gene>
<comment type="caution">
    <text evidence="1">The sequence shown here is derived from an EMBL/GenBank/DDBJ whole genome shotgun (WGS) entry which is preliminary data.</text>
</comment>
<evidence type="ECO:0000313" key="1">
    <source>
        <dbReference type="EMBL" id="KAL3641327.1"/>
    </source>
</evidence>
<dbReference type="AlphaFoldDB" id="A0ABD3DJU4"/>